<dbReference type="GO" id="GO:0004040">
    <property type="term" value="F:amidase activity"/>
    <property type="evidence" value="ECO:0007669"/>
    <property type="project" value="InterPro"/>
</dbReference>
<evidence type="ECO:0000256" key="1">
    <source>
        <dbReference type="ARBA" id="ARBA00022801"/>
    </source>
</evidence>
<dbReference type="Pfam" id="PF01832">
    <property type="entry name" value="Glucosaminidase"/>
    <property type="match status" value="1"/>
</dbReference>
<dbReference type="Gene3D" id="1.10.530.10">
    <property type="match status" value="1"/>
</dbReference>
<dbReference type="EMBL" id="AP012548">
    <property type="protein sequence ID" value="BAM99521.1"/>
    <property type="molecule type" value="Genomic_DNA"/>
</dbReference>
<evidence type="ECO:0000313" key="4">
    <source>
        <dbReference type="Proteomes" id="UP000011815"/>
    </source>
</evidence>
<dbReference type="SMART" id="SM00047">
    <property type="entry name" value="LYZ2"/>
    <property type="match status" value="1"/>
</dbReference>
<dbReference type="InterPro" id="IPR002901">
    <property type="entry name" value="MGlyc_endo_b_GlcNAc-like_dom"/>
</dbReference>
<dbReference type="PATRIC" id="fig|1229512.3.peg.221"/>
<dbReference type="GO" id="GO:0008745">
    <property type="term" value="F:N-acetylmuramoyl-L-alanine amidase activity"/>
    <property type="evidence" value="ECO:0007669"/>
    <property type="project" value="UniProtKB-EC"/>
</dbReference>
<accession>M4ZSQ0</accession>
<dbReference type="EC" id="3.5.1.28" evidence="3"/>
<dbReference type="Proteomes" id="UP000011815">
    <property type="component" value="Chromosome"/>
</dbReference>
<organism evidence="3 4">
    <name type="scientific">Blattabacterium cuenoti BPAA</name>
    <dbReference type="NCBI Taxonomy" id="1229512"/>
    <lineage>
        <taxon>Bacteria</taxon>
        <taxon>Pseudomonadati</taxon>
        <taxon>Bacteroidota</taxon>
        <taxon>Flavobacteriia</taxon>
        <taxon>Flavobacteriales</taxon>
        <taxon>Blattabacteriaceae</taxon>
        <taxon>Blattabacterium</taxon>
    </lineage>
</organism>
<feature type="domain" description="Mannosyl-glycoprotein endo-beta-N-acetylglucosamidase-like" evidence="2">
    <location>
        <begin position="13"/>
        <end position="160"/>
    </location>
</feature>
<gene>
    <name evidence="3" type="ORF">BPAA_225</name>
</gene>
<dbReference type="PANTHER" id="PTHR33308:SF9">
    <property type="entry name" value="PEPTIDOGLYCAN HYDROLASE FLGJ"/>
    <property type="match status" value="1"/>
</dbReference>
<dbReference type="STRING" id="1229512.BPAA_225"/>
<sequence length="208" mass="24778">MSLFSFSQNSQEKKKEIENVIEYVKKYAVFAIEEMEKFGIPASIKLGQGILESSIGKSSLSKATNNHFGIKCGKNWMGDVYYHDDDLPKECFRKYNSVKESFHDHSKFLQQPRYSKLFLLKKDDYQAWASELKKAGYATSLNYENLLIDQIKKYDLWKFDQSTSCKIEKRINQYLKNYIIKKNKDSFFRRFSKKLRFFIEFFFQSKKN</sequence>
<dbReference type="PANTHER" id="PTHR33308">
    <property type="entry name" value="PEPTIDOGLYCAN HYDROLASE FLGJ"/>
    <property type="match status" value="1"/>
</dbReference>
<name>M4ZSQ0_9FLAO</name>
<proteinExistence type="predicted"/>
<protein>
    <submittedName>
        <fullName evidence="3">Mannosyl-glycoprotein</fullName>
        <ecNumber evidence="3">3.5.1.28</ecNumber>
    </submittedName>
</protein>
<evidence type="ECO:0000313" key="3">
    <source>
        <dbReference type="EMBL" id="BAM99521.1"/>
    </source>
</evidence>
<evidence type="ECO:0000259" key="2">
    <source>
        <dbReference type="SMART" id="SM00047"/>
    </source>
</evidence>
<dbReference type="AlphaFoldDB" id="M4ZSQ0"/>
<dbReference type="InterPro" id="IPR051056">
    <property type="entry name" value="Glycosyl_Hydrolase_73"/>
</dbReference>
<dbReference type="KEGG" id="blp:BPAA_225"/>
<keyword evidence="1 3" id="KW-0378">Hydrolase</keyword>
<reference evidence="3 4" key="1">
    <citation type="journal article" date="2013" name="Biol. Lett.">
        <title>Maintenance of essential amino acid synthesis pathways in the Blattabacterium cuenoti symbiont of a wood-feeding cockroach.</title>
        <authorList>
            <person name="Tokuda G."/>
            <person name="Elbourne L.D.H."/>
            <person name="Kinjo Y."/>
            <person name="Saitoh S."/>
            <person name="Sabree Z."/>
            <person name="Hojo M."/>
            <person name="Yamada A."/>
            <person name="Hayashi Y."/>
            <person name="Shigenobu S."/>
            <person name="Bandi C."/>
            <person name="Paulsen I.T."/>
            <person name="Watanabe H."/>
            <person name="Lo N."/>
        </authorList>
    </citation>
    <scope>NUCLEOTIDE SEQUENCE [LARGE SCALE GENOMIC DNA]</scope>
    <source>
        <strain evidence="3 4">BPAA</strain>
    </source>
</reference>
<dbReference type="eggNOG" id="COG1705">
    <property type="taxonomic scope" value="Bacteria"/>
</dbReference>
<dbReference type="HOGENOM" id="CLU_013771_1_2_10"/>